<protein>
    <submittedName>
        <fullName evidence="1">Uncharacterized protein</fullName>
    </submittedName>
</protein>
<gene>
    <name evidence="1" type="ORF">RHGRI_004825</name>
</gene>
<dbReference type="GO" id="GO:0004828">
    <property type="term" value="F:serine-tRNA ligase activity"/>
    <property type="evidence" value="ECO:0007669"/>
    <property type="project" value="InterPro"/>
</dbReference>
<dbReference type="GO" id="GO:0006434">
    <property type="term" value="P:seryl-tRNA aminoacylation"/>
    <property type="evidence" value="ECO:0007669"/>
    <property type="project" value="InterPro"/>
</dbReference>
<organism evidence="1 2">
    <name type="scientific">Rhododendron griersonianum</name>
    <dbReference type="NCBI Taxonomy" id="479676"/>
    <lineage>
        <taxon>Eukaryota</taxon>
        <taxon>Viridiplantae</taxon>
        <taxon>Streptophyta</taxon>
        <taxon>Embryophyta</taxon>
        <taxon>Tracheophyta</taxon>
        <taxon>Spermatophyta</taxon>
        <taxon>Magnoliopsida</taxon>
        <taxon>eudicotyledons</taxon>
        <taxon>Gunneridae</taxon>
        <taxon>Pentapetalae</taxon>
        <taxon>asterids</taxon>
        <taxon>Ericales</taxon>
        <taxon>Ericaceae</taxon>
        <taxon>Ericoideae</taxon>
        <taxon>Rhodoreae</taxon>
        <taxon>Rhododendron</taxon>
    </lineage>
</organism>
<evidence type="ECO:0000313" key="2">
    <source>
        <dbReference type="Proteomes" id="UP000823749"/>
    </source>
</evidence>
<accession>A0AAV6LA22</accession>
<dbReference type="EMBL" id="JACTNZ010000002">
    <property type="protein sequence ID" value="KAG5561908.1"/>
    <property type="molecule type" value="Genomic_DNA"/>
</dbReference>
<dbReference type="InterPro" id="IPR002317">
    <property type="entry name" value="Ser-tRNA-ligase_type_1"/>
</dbReference>
<dbReference type="PANTHER" id="PTHR11778">
    <property type="entry name" value="SERYL-TRNA SYNTHETASE"/>
    <property type="match status" value="1"/>
</dbReference>
<comment type="caution">
    <text evidence="1">The sequence shown here is derived from an EMBL/GenBank/DDBJ whole genome shotgun (WGS) entry which is preliminary data.</text>
</comment>
<evidence type="ECO:0000313" key="1">
    <source>
        <dbReference type="EMBL" id="KAG5561908.1"/>
    </source>
</evidence>
<dbReference type="GO" id="GO:0005524">
    <property type="term" value="F:ATP binding"/>
    <property type="evidence" value="ECO:0007669"/>
    <property type="project" value="InterPro"/>
</dbReference>
<dbReference type="Proteomes" id="UP000823749">
    <property type="component" value="Chromosome 2"/>
</dbReference>
<dbReference type="InterPro" id="IPR045864">
    <property type="entry name" value="aa-tRNA-synth_II/BPL/LPL"/>
</dbReference>
<reference evidence="1" key="1">
    <citation type="submission" date="2020-08" db="EMBL/GenBank/DDBJ databases">
        <title>Plant Genome Project.</title>
        <authorList>
            <person name="Zhang R.-G."/>
        </authorList>
    </citation>
    <scope>NUCLEOTIDE SEQUENCE</scope>
    <source>
        <strain evidence="1">WSP0</strain>
        <tissue evidence="1">Leaf</tissue>
    </source>
</reference>
<proteinExistence type="predicted"/>
<dbReference type="Gene3D" id="3.30.930.10">
    <property type="entry name" value="Bira Bifunctional Protein, Domain 2"/>
    <property type="match status" value="2"/>
</dbReference>
<dbReference type="SUPFAM" id="SSF55681">
    <property type="entry name" value="Class II aaRS and biotin synthetases"/>
    <property type="match status" value="1"/>
</dbReference>
<dbReference type="AlphaFoldDB" id="A0AAV6LA22"/>
<keyword evidence="2" id="KW-1185">Reference proteome</keyword>
<sequence length="238" mass="26801">MYEVVVVVWSDNGSGDGYANNDSGGELWWDSTNFDDLDAVVTDPVAGSHFSVHMINCTIQSSVAKGHDASEQIRKTEVYKKLIVEKESEVQQIQAALQLKLIIIGNLVHDSVPISNDEANNSIIRTWGQKRMEPTLKNHVELVELLGIADTKKDMLDIHRASVKKQVHMGDTLGIFRVHQFEKVEQFCITCPNGNELWDMHEQMMRNSEVFYKMVEVGTPSSMEVSAIATACIWFRFG</sequence>
<name>A0AAV6LA22_9ERIC</name>